<dbReference type="KEGG" id="fbm:MQE35_07695"/>
<dbReference type="GO" id="GO:0015344">
    <property type="term" value="F:siderophore uptake transmembrane transporter activity"/>
    <property type="evidence" value="ECO:0007669"/>
    <property type="project" value="TreeGrafter"/>
</dbReference>
<keyword evidence="15" id="KW-1185">Reference proteome</keyword>
<dbReference type="AlphaFoldDB" id="A0A9E6ZY97"/>
<protein>
    <submittedName>
        <fullName evidence="14">TonB-dependent receptor</fullName>
    </submittedName>
</protein>
<evidence type="ECO:0000256" key="8">
    <source>
        <dbReference type="ARBA" id="ARBA00023170"/>
    </source>
</evidence>
<dbReference type="InterPro" id="IPR000531">
    <property type="entry name" value="Beta-barrel_TonB"/>
</dbReference>
<dbReference type="InterPro" id="IPR036942">
    <property type="entry name" value="Beta-barrel_TonB_sf"/>
</dbReference>
<evidence type="ECO:0000313" key="14">
    <source>
        <dbReference type="EMBL" id="UOB19171.1"/>
    </source>
</evidence>
<dbReference type="InterPro" id="IPR037066">
    <property type="entry name" value="Plug_dom_sf"/>
</dbReference>
<dbReference type="RefSeq" id="WP_255845788.1">
    <property type="nucleotide sequence ID" value="NZ_CP094358.1"/>
</dbReference>
<dbReference type="PANTHER" id="PTHR30069:SF29">
    <property type="entry name" value="HEMOGLOBIN AND HEMOGLOBIN-HAPTOGLOBIN-BINDING PROTEIN 1-RELATED"/>
    <property type="match status" value="1"/>
</dbReference>
<evidence type="ECO:0000313" key="15">
    <source>
        <dbReference type="Proteomes" id="UP000831290"/>
    </source>
</evidence>
<dbReference type="EMBL" id="CP094358">
    <property type="protein sequence ID" value="UOB19171.1"/>
    <property type="molecule type" value="Genomic_DNA"/>
</dbReference>
<dbReference type="Gene3D" id="2.40.170.20">
    <property type="entry name" value="TonB-dependent receptor, beta-barrel domain"/>
    <property type="match status" value="1"/>
</dbReference>
<evidence type="ECO:0000256" key="6">
    <source>
        <dbReference type="ARBA" id="ARBA00023077"/>
    </source>
</evidence>
<gene>
    <name evidence="14" type="ORF">MQE35_07695</name>
</gene>
<evidence type="ECO:0000256" key="11">
    <source>
        <dbReference type="RuleBase" id="RU003357"/>
    </source>
</evidence>
<name>A0A9E6ZY97_9FLAO</name>
<feature type="domain" description="TonB-dependent receptor-like beta-barrel" evidence="12">
    <location>
        <begin position="185"/>
        <end position="584"/>
    </location>
</feature>
<proteinExistence type="inferred from homology"/>
<keyword evidence="8 14" id="KW-0675">Receptor</keyword>
<evidence type="ECO:0000256" key="10">
    <source>
        <dbReference type="PROSITE-ProRule" id="PRU01360"/>
    </source>
</evidence>
<keyword evidence="7 10" id="KW-0472">Membrane</keyword>
<evidence type="ECO:0000256" key="4">
    <source>
        <dbReference type="ARBA" id="ARBA00022692"/>
    </source>
</evidence>
<dbReference type="GO" id="GO:0009279">
    <property type="term" value="C:cell outer membrane"/>
    <property type="evidence" value="ECO:0007669"/>
    <property type="project" value="UniProtKB-SubCell"/>
</dbReference>
<evidence type="ECO:0000256" key="2">
    <source>
        <dbReference type="ARBA" id="ARBA00022448"/>
    </source>
</evidence>
<organism evidence="14 15">
    <name type="scientific">Abyssalbus ytuae</name>
    <dbReference type="NCBI Taxonomy" id="2926907"/>
    <lineage>
        <taxon>Bacteria</taxon>
        <taxon>Pseudomonadati</taxon>
        <taxon>Bacteroidota</taxon>
        <taxon>Flavobacteriia</taxon>
        <taxon>Flavobacteriales</taxon>
        <taxon>Flavobacteriaceae</taxon>
        <taxon>Abyssalbus</taxon>
    </lineage>
</organism>
<dbReference type="SUPFAM" id="SSF56935">
    <property type="entry name" value="Porins"/>
    <property type="match status" value="1"/>
</dbReference>
<keyword evidence="9 10" id="KW-0998">Cell outer membrane</keyword>
<keyword evidence="5" id="KW-0732">Signal</keyword>
<dbReference type="PROSITE" id="PS52016">
    <property type="entry name" value="TONB_DEPENDENT_REC_3"/>
    <property type="match status" value="1"/>
</dbReference>
<dbReference type="InterPro" id="IPR012910">
    <property type="entry name" value="Plug_dom"/>
</dbReference>
<dbReference type="Pfam" id="PF07715">
    <property type="entry name" value="Plug"/>
    <property type="match status" value="1"/>
</dbReference>
<keyword evidence="3 10" id="KW-1134">Transmembrane beta strand</keyword>
<reference evidence="14" key="1">
    <citation type="submission" date="2022-03" db="EMBL/GenBank/DDBJ databases">
        <title>Description of Abyssus ytuae gen. nov., sp. nov., a novel member of the family Flavobacteriaceae isolated from the sediment of Mariana Trench.</title>
        <authorList>
            <person name="Zhang J."/>
            <person name="Xu X."/>
        </authorList>
    </citation>
    <scope>NUCLEOTIDE SEQUENCE</scope>
    <source>
        <strain evidence="14">MT3330</strain>
    </source>
</reference>
<evidence type="ECO:0000256" key="1">
    <source>
        <dbReference type="ARBA" id="ARBA00004571"/>
    </source>
</evidence>
<evidence type="ECO:0000256" key="9">
    <source>
        <dbReference type="ARBA" id="ARBA00023237"/>
    </source>
</evidence>
<evidence type="ECO:0000256" key="5">
    <source>
        <dbReference type="ARBA" id="ARBA00022729"/>
    </source>
</evidence>
<sequence>MNRILIITGVLLLFFKQSRSQQDSILKLQEVVVSDFKLKKFSVGFKLYKITDTLIQRNVSSLTGLLEFNSHIYFKENGYGMVSSPSFRGTNASQTAVIWNGIAINSALTGQTDFNTVTVNSFNSVVIRSGGGSVQYGSGAIGGSIHLENTIFFKNKKDYRIRLLYGDYSTFAGHSKSIFSSQNSYADVGIDYITSENNYKYSGTNKKNENGEFNTLNLSTNAGLKLGTNNILKFHSNLFTGDRNFSGTLTAPSNDNYEDLTSRNLLVWKNYKSATTYTFKFAHLFEEYKYYPNKNRSEFSHGQTNSFITDFACEYSFNPALKSSVIVNYTTITAEGSNIGKNNRNTLATTLLLNHELSARFSYGVNVRKEFLNDFDNPVLFSVDGKYKVNNWYTLSFNASKNFRVPTFNDLFWEEGGNSNLQPETSLQGEIGNIFNVKDFKFSLSAYLIKSQDMIKWVPDNSGVWSPVNVDKVKNTGLEVSSAYKKTFEQYAFELNVNYAYTNAINQANNNQLIYVPYHKLTGLINYSCKKIGVWYQFLWNGEVYSTTDNKETVDGYNISNLGLEYNIHNKQKPYLVGFKLNNLFNKYYENVAFRPMPNRHIQFYLNLNF</sequence>
<keyword evidence="6 11" id="KW-0798">TonB box</keyword>
<evidence type="ECO:0000256" key="7">
    <source>
        <dbReference type="ARBA" id="ARBA00023136"/>
    </source>
</evidence>
<evidence type="ECO:0000259" key="13">
    <source>
        <dbReference type="Pfam" id="PF07715"/>
    </source>
</evidence>
<dbReference type="Pfam" id="PF00593">
    <property type="entry name" value="TonB_dep_Rec_b-barrel"/>
    <property type="match status" value="1"/>
</dbReference>
<comment type="similarity">
    <text evidence="10 11">Belongs to the TonB-dependent receptor family.</text>
</comment>
<feature type="domain" description="TonB-dependent receptor plug" evidence="13">
    <location>
        <begin position="53"/>
        <end position="143"/>
    </location>
</feature>
<dbReference type="InterPro" id="IPR039426">
    <property type="entry name" value="TonB-dep_rcpt-like"/>
</dbReference>
<dbReference type="GO" id="GO:0044718">
    <property type="term" value="P:siderophore transmembrane transport"/>
    <property type="evidence" value="ECO:0007669"/>
    <property type="project" value="TreeGrafter"/>
</dbReference>
<dbReference type="Gene3D" id="2.170.130.10">
    <property type="entry name" value="TonB-dependent receptor, plug domain"/>
    <property type="match status" value="1"/>
</dbReference>
<comment type="subcellular location">
    <subcellularLocation>
        <location evidence="1 10">Cell outer membrane</location>
        <topology evidence="1 10">Multi-pass membrane protein</topology>
    </subcellularLocation>
</comment>
<keyword evidence="2 10" id="KW-0813">Transport</keyword>
<evidence type="ECO:0000256" key="3">
    <source>
        <dbReference type="ARBA" id="ARBA00022452"/>
    </source>
</evidence>
<keyword evidence="4 10" id="KW-0812">Transmembrane</keyword>
<accession>A0A9E6ZY97</accession>
<evidence type="ECO:0000259" key="12">
    <source>
        <dbReference type="Pfam" id="PF00593"/>
    </source>
</evidence>
<dbReference type="Proteomes" id="UP000831290">
    <property type="component" value="Chromosome"/>
</dbReference>
<dbReference type="PANTHER" id="PTHR30069">
    <property type="entry name" value="TONB-DEPENDENT OUTER MEMBRANE RECEPTOR"/>
    <property type="match status" value="1"/>
</dbReference>